<gene>
    <name evidence="2" type="ORF">SAMN04488094_106105</name>
</gene>
<keyword evidence="1" id="KW-1133">Transmembrane helix</keyword>
<evidence type="ECO:0000313" key="3">
    <source>
        <dbReference type="Proteomes" id="UP000198728"/>
    </source>
</evidence>
<keyword evidence="3" id="KW-1185">Reference proteome</keyword>
<evidence type="ECO:0000313" key="2">
    <source>
        <dbReference type="EMBL" id="SFC57094.1"/>
    </source>
</evidence>
<organism evidence="2 3">
    <name type="scientific">Tropicimonas isoalkanivorans</name>
    <dbReference type="NCBI Taxonomy" id="441112"/>
    <lineage>
        <taxon>Bacteria</taxon>
        <taxon>Pseudomonadati</taxon>
        <taxon>Pseudomonadota</taxon>
        <taxon>Alphaproteobacteria</taxon>
        <taxon>Rhodobacterales</taxon>
        <taxon>Roseobacteraceae</taxon>
        <taxon>Tropicimonas</taxon>
    </lineage>
</organism>
<reference evidence="2 3" key="1">
    <citation type="submission" date="2016-10" db="EMBL/GenBank/DDBJ databases">
        <authorList>
            <person name="de Groot N.N."/>
        </authorList>
    </citation>
    <scope>NUCLEOTIDE SEQUENCE [LARGE SCALE GENOMIC DNA]</scope>
    <source>
        <strain evidence="2 3">DSM 19548</strain>
    </source>
</reference>
<name>A0A1I1K8B7_9RHOB</name>
<sequence>MVSDLSAMSGHRYAPQFEPNWLDKLDTLLSTRVGDLFGSVADAQTQVLAIGLAIGCISVIFAMGFARRRAAARSRAARNNPAPRFLRRADAQARLAALRDTSTQLEVTGAAGHYSTHRAMQGPNA</sequence>
<accession>A0A1I1K8B7</accession>
<keyword evidence="1" id="KW-0472">Membrane</keyword>
<dbReference type="AlphaFoldDB" id="A0A1I1K8B7"/>
<keyword evidence="1" id="KW-0812">Transmembrane</keyword>
<proteinExistence type="predicted"/>
<evidence type="ECO:0000256" key="1">
    <source>
        <dbReference type="SAM" id="Phobius"/>
    </source>
</evidence>
<dbReference type="Proteomes" id="UP000198728">
    <property type="component" value="Unassembled WGS sequence"/>
</dbReference>
<protein>
    <submittedName>
        <fullName evidence="2">Uncharacterized protein</fullName>
    </submittedName>
</protein>
<feature type="transmembrane region" description="Helical" evidence="1">
    <location>
        <begin position="47"/>
        <end position="66"/>
    </location>
</feature>
<dbReference type="RefSeq" id="WP_093360916.1">
    <property type="nucleotide sequence ID" value="NZ_FOLG01000006.1"/>
</dbReference>
<dbReference type="EMBL" id="FOLG01000006">
    <property type="protein sequence ID" value="SFC57094.1"/>
    <property type="molecule type" value="Genomic_DNA"/>
</dbReference>